<dbReference type="InterPro" id="IPR041698">
    <property type="entry name" value="Methyltransf_25"/>
</dbReference>
<dbReference type="CDD" id="cd02440">
    <property type="entry name" value="AdoMet_MTases"/>
    <property type="match status" value="1"/>
</dbReference>
<accession>A0A1M5K4M0</accession>
<feature type="binding site" evidence="2">
    <location>
        <position position="83"/>
    </location>
    <ligand>
        <name>S-adenosyl-L-methionine</name>
        <dbReference type="ChEBI" id="CHEBI:59789"/>
    </ligand>
</feature>
<feature type="binding site" evidence="2">
    <location>
        <position position="203"/>
    </location>
    <ligand>
        <name>S-adenosyl-L-methionine</name>
        <dbReference type="ChEBI" id="CHEBI:59789"/>
    </ligand>
</feature>
<feature type="binding site" evidence="1">
    <location>
        <position position="41"/>
    </location>
    <ligand>
        <name>Zn(2+)</name>
        <dbReference type="ChEBI" id="CHEBI:29105"/>
    </ligand>
</feature>
<gene>
    <name evidence="5" type="ORF">SAMN02745753_03998</name>
</gene>
<dbReference type="PANTHER" id="PTHR42912:SF45">
    <property type="entry name" value="23S RRNA (GUANINE(745)-N(1))-METHYLTRANSFERASE"/>
    <property type="match status" value="1"/>
</dbReference>
<organism evidence="5 6">
    <name type="scientific">Marinomonas polaris DSM 16579</name>
    <dbReference type="NCBI Taxonomy" id="1122206"/>
    <lineage>
        <taxon>Bacteria</taxon>
        <taxon>Pseudomonadati</taxon>
        <taxon>Pseudomonadota</taxon>
        <taxon>Gammaproteobacteria</taxon>
        <taxon>Oceanospirillales</taxon>
        <taxon>Oceanospirillaceae</taxon>
        <taxon>Marinomonas</taxon>
    </lineage>
</organism>
<sequence>MLKRQLINYGYTVSTLENLSCPIDAALLTRNERVLTCEHGHTYDLAKTGYVNLLPVQNKRSKDPGDSKEMVAARQAFLNQQHYFPIVSAILSSWPKDHLVNGVRILDAGCGEGYYLSEIGKALSNQGISAERTGLDISKWAIVAASKRDKAVSWLVGSNASLPAPDERYDVVLCLFGFPVFKEFSRVLSEEGLMLLVESGPNHLIELRKILYPSIHDYKQTFSEGVADFELVLEQAETFTFSLDSQEKIQDLLSMTPHIHKASYEGREAVKLLDSIILTADIKLRWYRKKIKEVNHV</sequence>
<reference evidence="6" key="1">
    <citation type="submission" date="2016-11" db="EMBL/GenBank/DDBJ databases">
        <authorList>
            <person name="Varghese N."/>
            <person name="Submissions S."/>
        </authorList>
    </citation>
    <scope>NUCLEOTIDE SEQUENCE [LARGE SCALE GENOMIC DNA]</scope>
    <source>
        <strain evidence="6">DSM 16579</strain>
    </source>
</reference>
<keyword evidence="5" id="KW-0489">Methyltransferase</keyword>
<dbReference type="Gene3D" id="3.40.50.150">
    <property type="entry name" value="Vaccinia Virus protein VP39"/>
    <property type="match status" value="1"/>
</dbReference>
<evidence type="ECO:0000259" key="3">
    <source>
        <dbReference type="Pfam" id="PF13649"/>
    </source>
</evidence>
<keyword evidence="1" id="KW-0479">Metal-binding</keyword>
<dbReference type="Pfam" id="PF21302">
    <property type="entry name" value="Zn_ribbon_RlmA"/>
    <property type="match status" value="1"/>
</dbReference>
<dbReference type="Proteomes" id="UP000184517">
    <property type="component" value="Unassembled WGS sequence"/>
</dbReference>
<dbReference type="InterPro" id="IPR050508">
    <property type="entry name" value="Methyltransf_Superfamily"/>
</dbReference>
<protein>
    <submittedName>
        <fullName evidence="5">23S rRNA m(1)G-745 methyltransferase</fullName>
    </submittedName>
</protein>
<feature type="domain" description="23S rRNA (guanine(745)-N(1))-methyltransferase N-terminal" evidence="4">
    <location>
        <begin position="20"/>
        <end position="62"/>
    </location>
</feature>
<dbReference type="InterPro" id="IPR029063">
    <property type="entry name" value="SAM-dependent_MTases_sf"/>
</dbReference>
<dbReference type="EMBL" id="FQVF01000022">
    <property type="protein sequence ID" value="SHG47772.1"/>
    <property type="molecule type" value="Genomic_DNA"/>
</dbReference>
<dbReference type="Pfam" id="PF13649">
    <property type="entry name" value="Methyltransf_25"/>
    <property type="match status" value="1"/>
</dbReference>
<proteinExistence type="predicted"/>
<name>A0A1M5K4M0_9GAMM</name>
<feature type="binding site" evidence="2">
    <location>
        <begin position="112"/>
        <end position="113"/>
    </location>
    <ligand>
        <name>S-adenosyl-L-methionine</name>
        <dbReference type="ChEBI" id="CHEBI:59789"/>
    </ligand>
</feature>
<keyword evidence="5" id="KW-0808">Transferase</keyword>
<dbReference type="PIRSF" id="PIRSF018249">
    <property type="entry name" value="MyrA_prd"/>
    <property type="match status" value="1"/>
</dbReference>
<dbReference type="AlphaFoldDB" id="A0A1M5K4M0"/>
<dbReference type="GO" id="GO:0008168">
    <property type="term" value="F:methyltransferase activity"/>
    <property type="evidence" value="ECO:0007669"/>
    <property type="project" value="UniProtKB-KW"/>
</dbReference>
<keyword evidence="2" id="KW-0949">S-adenosyl-L-methionine</keyword>
<feature type="domain" description="Methyltransferase" evidence="3">
    <location>
        <begin position="105"/>
        <end position="190"/>
    </location>
</feature>
<dbReference type="GO" id="GO:0046872">
    <property type="term" value="F:metal ion binding"/>
    <property type="evidence" value="ECO:0007669"/>
    <property type="project" value="UniProtKB-KW"/>
</dbReference>
<dbReference type="PANTHER" id="PTHR42912">
    <property type="entry name" value="METHYLTRANSFERASE"/>
    <property type="match status" value="1"/>
</dbReference>
<evidence type="ECO:0000313" key="6">
    <source>
        <dbReference type="Proteomes" id="UP000184517"/>
    </source>
</evidence>
<dbReference type="SUPFAM" id="SSF53335">
    <property type="entry name" value="S-adenosyl-L-methionine-dependent methyltransferases"/>
    <property type="match status" value="1"/>
</dbReference>
<dbReference type="InterPro" id="IPR016718">
    <property type="entry name" value="rRNA_m1G-MeTrfase_A_prd"/>
</dbReference>
<evidence type="ECO:0000256" key="2">
    <source>
        <dbReference type="PIRSR" id="PIRSR018249-2"/>
    </source>
</evidence>
<keyword evidence="6" id="KW-1185">Reference proteome</keyword>
<dbReference type="GO" id="GO:0032259">
    <property type="term" value="P:methylation"/>
    <property type="evidence" value="ECO:0007669"/>
    <property type="project" value="UniProtKB-KW"/>
</dbReference>
<evidence type="ECO:0000313" key="5">
    <source>
        <dbReference type="EMBL" id="SHG47772.1"/>
    </source>
</evidence>
<evidence type="ECO:0000259" key="4">
    <source>
        <dbReference type="Pfam" id="PF21302"/>
    </source>
</evidence>
<evidence type="ECO:0000256" key="1">
    <source>
        <dbReference type="PIRSR" id="PIRSR018249-1"/>
    </source>
</evidence>
<dbReference type="InterPro" id="IPR048647">
    <property type="entry name" value="RlmA_N"/>
</dbReference>
<keyword evidence="1" id="KW-0862">Zinc</keyword>
<feature type="binding site" evidence="1">
    <location>
        <position position="37"/>
    </location>
    <ligand>
        <name>Zn(2+)</name>
        <dbReference type="ChEBI" id="CHEBI:29105"/>
    </ligand>
</feature>
<dbReference type="STRING" id="1122206.SAMN02745753_03998"/>